<evidence type="ECO:0000313" key="1">
    <source>
        <dbReference type="EMBL" id="MEA9356656.1"/>
    </source>
</evidence>
<sequence length="195" mass="22626">MIKKQFTFNNLNYLIKELDETDDAKLKEYCETCHADGVPNNSSISNMKVNRWGTDKWWGVYNLEKDIIVSASGAHPFEEYAPGHWRVMFRLATIKEFRGKAGPFSKDQRNCFGWGHILPFQIEYCKQMGAKNIVFTTNCDENGDANSMKQDKICSLVFERLNMAQKIDQKIIFNTNQNIWKVLIEDVMTKKPLVL</sequence>
<protein>
    <submittedName>
        <fullName evidence="1">Uncharacterized protein</fullName>
    </submittedName>
</protein>
<dbReference type="EMBL" id="JAYGJQ010000002">
    <property type="protein sequence ID" value="MEA9356656.1"/>
    <property type="molecule type" value="Genomic_DNA"/>
</dbReference>
<comment type="caution">
    <text evidence="1">The sequence shown here is derived from an EMBL/GenBank/DDBJ whole genome shotgun (WGS) entry which is preliminary data.</text>
</comment>
<reference evidence="1 2" key="1">
    <citation type="submission" date="2023-11" db="EMBL/GenBank/DDBJ databases">
        <title>A Novel Polar Bacteriovorax (B. antarcticus) Isolated from the Biocrust in Antarctica.</title>
        <authorList>
            <person name="Mun W."/>
            <person name="Choi S.Y."/>
            <person name="Mitchell R.J."/>
        </authorList>
    </citation>
    <scope>NUCLEOTIDE SEQUENCE [LARGE SCALE GENOMIC DNA]</scope>
    <source>
        <strain evidence="1 2">PP10</strain>
    </source>
</reference>
<dbReference type="Proteomes" id="UP001302274">
    <property type="component" value="Unassembled WGS sequence"/>
</dbReference>
<proteinExistence type="predicted"/>
<name>A0ABU5VUL2_9BACT</name>
<evidence type="ECO:0000313" key="2">
    <source>
        <dbReference type="Proteomes" id="UP001302274"/>
    </source>
</evidence>
<accession>A0ABU5VUL2</accession>
<dbReference type="RefSeq" id="WP_323576472.1">
    <property type="nucleotide sequence ID" value="NZ_JAYGJQ010000002.1"/>
</dbReference>
<keyword evidence="2" id="KW-1185">Reference proteome</keyword>
<gene>
    <name evidence="1" type="ORF">SHI21_10590</name>
</gene>
<organism evidence="1 2">
    <name type="scientific">Bacteriovorax antarcticus</name>
    <dbReference type="NCBI Taxonomy" id="3088717"/>
    <lineage>
        <taxon>Bacteria</taxon>
        <taxon>Pseudomonadati</taxon>
        <taxon>Bdellovibrionota</taxon>
        <taxon>Bacteriovoracia</taxon>
        <taxon>Bacteriovoracales</taxon>
        <taxon>Bacteriovoracaceae</taxon>
        <taxon>Bacteriovorax</taxon>
    </lineage>
</organism>